<sequence>MADVTIKKGDRLPVLARQFTLDGEAIDLTGSTVIFDMWNASTGMQVITAGAGTITGAATGDVEYAWTSTDATLAAGQYLGAFTASFSGRALTAPNNGMIAIEIYADTASDWSYTGNPDARLIDMVRFLIGDTDPTNGQLNDNEITALLNVSANNTNTAAIYACRSLATKYASKADYSRSVGGLSISTQYGATADRYLKLASTLDVQGSQQDPPIPTVSADALGSFHFSIDMDKFR</sequence>
<name>A0A6J5NN47_9CAUD</name>
<gene>
    <name evidence="1" type="ORF">UFOVP711_12</name>
</gene>
<dbReference type="EMBL" id="LR796677">
    <property type="protein sequence ID" value="CAB4158585.1"/>
    <property type="molecule type" value="Genomic_DNA"/>
</dbReference>
<organism evidence="1">
    <name type="scientific">uncultured Caudovirales phage</name>
    <dbReference type="NCBI Taxonomy" id="2100421"/>
    <lineage>
        <taxon>Viruses</taxon>
        <taxon>Duplodnaviria</taxon>
        <taxon>Heunggongvirae</taxon>
        <taxon>Uroviricota</taxon>
        <taxon>Caudoviricetes</taxon>
        <taxon>Peduoviridae</taxon>
        <taxon>Maltschvirus</taxon>
        <taxon>Maltschvirus maltsch</taxon>
    </lineage>
</organism>
<protein>
    <submittedName>
        <fullName evidence="1">Uncharacterized protein</fullName>
    </submittedName>
</protein>
<accession>A0A6J5NN47</accession>
<evidence type="ECO:0000313" key="1">
    <source>
        <dbReference type="EMBL" id="CAB4158585.1"/>
    </source>
</evidence>
<proteinExistence type="predicted"/>
<reference evidence="1" key="1">
    <citation type="submission" date="2020-04" db="EMBL/GenBank/DDBJ databases">
        <authorList>
            <person name="Chiriac C."/>
            <person name="Salcher M."/>
            <person name="Ghai R."/>
            <person name="Kavagutti S V."/>
        </authorList>
    </citation>
    <scope>NUCLEOTIDE SEQUENCE</scope>
</reference>